<sequence length="146" mass="16530">MTTFGDARLPARFWSKVEQPIIPGGCWLWAAALEHGGYGRYWFDGLMRGAHRVAYEALVDAVPPGKHLDHRCRFRSCVNPDHLEPVTQRENTLRGISLPAMYARRTKCSNGHELSGRNVMPRKEGGRRCRKCWSDRAKAQRAAVVA</sequence>
<dbReference type="EMBL" id="MLIQ01000008">
    <property type="protein sequence ID" value="OHU60685.1"/>
    <property type="molecule type" value="Genomic_DNA"/>
</dbReference>
<dbReference type="Pfam" id="PF13392">
    <property type="entry name" value="HNH_3"/>
    <property type="match status" value="1"/>
</dbReference>
<organism evidence="2 3">
    <name type="scientific">Mycobacteroides chelonae</name>
    <name type="common">Mycobacterium chelonae</name>
    <dbReference type="NCBI Taxonomy" id="1774"/>
    <lineage>
        <taxon>Bacteria</taxon>
        <taxon>Bacillati</taxon>
        <taxon>Actinomycetota</taxon>
        <taxon>Actinomycetes</taxon>
        <taxon>Mycobacteriales</taxon>
        <taxon>Mycobacteriaceae</taxon>
        <taxon>Mycobacteroides</taxon>
    </lineage>
</organism>
<dbReference type="RefSeq" id="WP_057965640.1">
    <property type="nucleotide sequence ID" value="NZ_JBLVUP010000001.1"/>
</dbReference>
<dbReference type="InterPro" id="IPR003615">
    <property type="entry name" value="HNH_nuc"/>
</dbReference>
<feature type="domain" description="HNH nuclease" evidence="1">
    <location>
        <begin position="48"/>
        <end position="92"/>
    </location>
</feature>
<evidence type="ECO:0000313" key="3">
    <source>
        <dbReference type="Proteomes" id="UP000180043"/>
    </source>
</evidence>
<accession>A0A1S1LWV7</accession>
<dbReference type="InterPro" id="IPR044925">
    <property type="entry name" value="His-Me_finger_sf"/>
</dbReference>
<reference evidence="2 3" key="1">
    <citation type="submission" date="2016-10" db="EMBL/GenBank/DDBJ databases">
        <title>Evaluation of Human, Veterinary and Environmental Mycobacterium chelonae Isolates by Core Genome Phylogenomic Analysis, Targeted Gene Comparison, and Anti-microbial Susceptibility Patterns: A Tale of Mistaken Identities.</title>
        <authorList>
            <person name="Fogelson S.B."/>
            <person name="Camus A.C."/>
            <person name="Lorenz W."/>
            <person name="Vasireddy R."/>
            <person name="Vasireddy S."/>
            <person name="Smith T."/>
            <person name="Brown-Elliott B.A."/>
            <person name="Wallace R.J.Jr."/>
            <person name="Hasan N.A."/>
            <person name="Reischl U."/>
            <person name="Sanchez S."/>
        </authorList>
    </citation>
    <scope>NUCLEOTIDE SEQUENCE [LARGE SCALE GENOMIC DNA]</scope>
    <source>
        <strain evidence="2 3">15515</strain>
    </source>
</reference>
<evidence type="ECO:0000313" key="2">
    <source>
        <dbReference type="EMBL" id="OHU60685.1"/>
    </source>
</evidence>
<proteinExistence type="predicted"/>
<protein>
    <recommendedName>
        <fullName evidence="1">HNH nuclease domain-containing protein</fullName>
    </recommendedName>
</protein>
<dbReference type="Proteomes" id="UP000180043">
    <property type="component" value="Unassembled WGS sequence"/>
</dbReference>
<evidence type="ECO:0000259" key="1">
    <source>
        <dbReference type="Pfam" id="PF13392"/>
    </source>
</evidence>
<dbReference type="SUPFAM" id="SSF54060">
    <property type="entry name" value="His-Me finger endonucleases"/>
    <property type="match status" value="1"/>
</dbReference>
<gene>
    <name evidence="2" type="ORF">BKG82_02180</name>
</gene>
<dbReference type="GO" id="GO:0004519">
    <property type="term" value="F:endonuclease activity"/>
    <property type="evidence" value="ECO:0007669"/>
    <property type="project" value="InterPro"/>
</dbReference>
<comment type="caution">
    <text evidence="2">The sequence shown here is derived from an EMBL/GenBank/DDBJ whole genome shotgun (WGS) entry which is preliminary data.</text>
</comment>
<dbReference type="AlphaFoldDB" id="A0A1S1LWV7"/>
<dbReference type="InterPro" id="IPR044930">
    <property type="entry name" value="Homing_endonuclease_His-Me"/>
</dbReference>
<name>A0A1S1LWV7_MYCCH</name>
<dbReference type="Gene3D" id="3.90.75.10">
    <property type="entry name" value="Homing Intron 3 (I-ppo) Encoded Endonuclease, Chain A"/>
    <property type="match status" value="1"/>
</dbReference>